<evidence type="ECO:0000256" key="2">
    <source>
        <dbReference type="ARBA" id="ARBA00022475"/>
    </source>
</evidence>
<dbReference type="InterPro" id="IPR055396">
    <property type="entry name" value="DUF7088"/>
</dbReference>
<dbReference type="KEGG" id="ccos:Pan44_36150"/>
<dbReference type="OrthoDB" id="9794512at2"/>
<keyword evidence="4 8" id="KW-1133">Transmembrane helix</keyword>
<feature type="coiled-coil region" evidence="6">
    <location>
        <begin position="781"/>
        <end position="871"/>
    </location>
</feature>
<dbReference type="PANTHER" id="PTHR30294:SF29">
    <property type="entry name" value="MULTIDRUG ABC TRANSPORTER PERMEASE YBHS-RELATED"/>
    <property type="match status" value="1"/>
</dbReference>
<evidence type="ECO:0000259" key="10">
    <source>
        <dbReference type="Pfam" id="PF23357"/>
    </source>
</evidence>
<feature type="transmembrane region" description="Helical" evidence="8">
    <location>
        <begin position="15"/>
        <end position="38"/>
    </location>
</feature>
<feature type="transmembrane region" description="Helical" evidence="8">
    <location>
        <begin position="102"/>
        <end position="126"/>
    </location>
</feature>
<feature type="transmembrane region" description="Helical" evidence="8">
    <location>
        <begin position="874"/>
        <end position="893"/>
    </location>
</feature>
<dbReference type="GO" id="GO:0005886">
    <property type="term" value="C:plasma membrane"/>
    <property type="evidence" value="ECO:0007669"/>
    <property type="project" value="UniProtKB-SubCell"/>
</dbReference>
<keyword evidence="5 8" id="KW-0472">Membrane</keyword>
<evidence type="ECO:0000256" key="8">
    <source>
        <dbReference type="SAM" id="Phobius"/>
    </source>
</evidence>
<evidence type="ECO:0000256" key="3">
    <source>
        <dbReference type="ARBA" id="ARBA00022692"/>
    </source>
</evidence>
<dbReference type="Proteomes" id="UP000315700">
    <property type="component" value="Chromosome"/>
</dbReference>
<feature type="transmembrane region" description="Helical" evidence="8">
    <location>
        <begin position="205"/>
        <end position="229"/>
    </location>
</feature>
<dbReference type="Pfam" id="PF12679">
    <property type="entry name" value="ABC2_membrane_2"/>
    <property type="match status" value="1"/>
</dbReference>
<dbReference type="PANTHER" id="PTHR30294">
    <property type="entry name" value="MEMBRANE COMPONENT OF ABC TRANSPORTER YHHJ-RELATED"/>
    <property type="match status" value="1"/>
</dbReference>
<accession>A0A517SHG8</accession>
<keyword evidence="2" id="KW-1003">Cell membrane</keyword>
<feature type="transmembrane region" description="Helical" evidence="8">
    <location>
        <begin position="138"/>
        <end position="158"/>
    </location>
</feature>
<reference evidence="11 12" key="1">
    <citation type="submission" date="2019-02" db="EMBL/GenBank/DDBJ databases">
        <title>Deep-cultivation of Planctomycetes and their phenomic and genomic characterization uncovers novel biology.</title>
        <authorList>
            <person name="Wiegand S."/>
            <person name="Jogler M."/>
            <person name="Boedeker C."/>
            <person name="Pinto D."/>
            <person name="Vollmers J."/>
            <person name="Rivas-Marin E."/>
            <person name="Kohn T."/>
            <person name="Peeters S.H."/>
            <person name="Heuer A."/>
            <person name="Rast P."/>
            <person name="Oberbeckmann S."/>
            <person name="Bunk B."/>
            <person name="Jeske O."/>
            <person name="Meyerdierks A."/>
            <person name="Storesund J.E."/>
            <person name="Kallscheuer N."/>
            <person name="Luecker S."/>
            <person name="Lage O.M."/>
            <person name="Pohl T."/>
            <person name="Merkel B.J."/>
            <person name="Hornburger P."/>
            <person name="Mueller R.-W."/>
            <person name="Bruemmer F."/>
            <person name="Labrenz M."/>
            <person name="Spormann A.M."/>
            <person name="Op den Camp H."/>
            <person name="Overmann J."/>
            <person name="Amann R."/>
            <person name="Jetten M.S.M."/>
            <person name="Mascher T."/>
            <person name="Medema M.H."/>
            <person name="Devos D.P."/>
            <person name="Kaster A.-K."/>
            <person name="Ovreas L."/>
            <person name="Rohde M."/>
            <person name="Galperin M.Y."/>
            <person name="Jogler C."/>
        </authorList>
    </citation>
    <scope>NUCLEOTIDE SEQUENCE [LARGE SCALE GENOMIC DNA]</scope>
    <source>
        <strain evidence="11 12">Pan44</strain>
    </source>
</reference>
<organism evidence="11 12">
    <name type="scientific">Caulifigura coniformis</name>
    <dbReference type="NCBI Taxonomy" id="2527983"/>
    <lineage>
        <taxon>Bacteria</taxon>
        <taxon>Pseudomonadati</taxon>
        <taxon>Planctomycetota</taxon>
        <taxon>Planctomycetia</taxon>
        <taxon>Planctomycetales</taxon>
        <taxon>Planctomycetaceae</taxon>
        <taxon>Caulifigura</taxon>
    </lineage>
</organism>
<evidence type="ECO:0000259" key="9">
    <source>
        <dbReference type="Pfam" id="PF09822"/>
    </source>
</evidence>
<evidence type="ECO:0000313" key="11">
    <source>
        <dbReference type="EMBL" id="QDT55570.1"/>
    </source>
</evidence>
<keyword evidence="12" id="KW-1185">Reference proteome</keyword>
<dbReference type="EMBL" id="CP036271">
    <property type="protein sequence ID" value="QDT55570.1"/>
    <property type="molecule type" value="Genomic_DNA"/>
</dbReference>
<feature type="region of interest" description="Disordered" evidence="7">
    <location>
        <begin position="524"/>
        <end position="546"/>
    </location>
</feature>
<feature type="domain" description="DUF7088" evidence="10">
    <location>
        <begin position="282"/>
        <end position="387"/>
    </location>
</feature>
<keyword evidence="3 8" id="KW-0812">Transmembrane</keyword>
<comment type="subcellular location">
    <subcellularLocation>
        <location evidence="1">Cell membrane</location>
        <topology evidence="1">Multi-pass membrane protein</topology>
    </subcellularLocation>
</comment>
<evidence type="ECO:0000256" key="4">
    <source>
        <dbReference type="ARBA" id="ARBA00022989"/>
    </source>
</evidence>
<dbReference type="Pfam" id="PF23357">
    <property type="entry name" value="DUF7088"/>
    <property type="match status" value="1"/>
</dbReference>
<feature type="transmembrane region" description="Helical" evidence="8">
    <location>
        <begin position="249"/>
        <end position="273"/>
    </location>
</feature>
<dbReference type="InterPro" id="IPR051449">
    <property type="entry name" value="ABC-2_transporter_component"/>
</dbReference>
<feature type="transmembrane region" description="Helical" evidence="8">
    <location>
        <begin position="164"/>
        <end position="184"/>
    </location>
</feature>
<dbReference type="GO" id="GO:0140359">
    <property type="term" value="F:ABC-type transporter activity"/>
    <property type="evidence" value="ECO:0007669"/>
    <property type="project" value="InterPro"/>
</dbReference>
<name>A0A517SHG8_9PLAN</name>
<evidence type="ECO:0000256" key="5">
    <source>
        <dbReference type="ARBA" id="ARBA00023136"/>
    </source>
</evidence>
<evidence type="ECO:0000256" key="6">
    <source>
        <dbReference type="SAM" id="Coils"/>
    </source>
</evidence>
<evidence type="ECO:0000256" key="7">
    <source>
        <dbReference type="SAM" id="MobiDB-lite"/>
    </source>
</evidence>
<dbReference type="AlphaFoldDB" id="A0A517SHG8"/>
<evidence type="ECO:0000313" key="12">
    <source>
        <dbReference type="Proteomes" id="UP000315700"/>
    </source>
</evidence>
<sequence>MFRSNVILAVWKRNVASYFSGALGYLFIAVFVVAASMLAFNERFFIENQANLDQLSQQFPWLLLFIVPAVTMTLWADERKQGTDELLFTLPAHDWEILAGKYLAGLTIYTVALAFSSTIILVLAYCGSPDLSQLLATYLGYWVAGAALLAAGMFASVLTSSATVAFILGVLFTAAPIALEWVGLDRMFNNQGIRESVSVPGNLRDFTIGVVPFGSLVYFFALAAFFLYLNSVMIARRHWAGGKNARSLGWQFVVRSLSLAVILLSGTYVLALFSGRLDFTSEKLYTLAPATRNAISKIEKDKPVLMQAYVSPDVPEELITVRKNLLALLKEFQQLGRGKIDVRIVDTAPFSKQSEEATTAGIERRRTQSERSGRVTEMDVYLGVAVSSGYDRVVIPYFEKGTPVEFELTRALGTVAREKRPTVGILTTDARVFGGLDQRVFQQRPEWRLVTDLKKQYVVKEINPAEEIKEGDCDVLVAVMPSSLLQPEMDNLVKAVKRGQPTLVFDDPIPYFVDQSLELVPSNPRKPSSGGGMFGMGQQPGEPKADGGEALSLMDALGVAWDVRDITFDFSNPHPEFGDRFYPPMIFVTAPPIELATTPELRTYFETSGLSQSSPITKGLQEMIVWFGGEIRQKTEAEAKFDFTPLISSMRGVSGSMDFDKLVVSGGGFPFGGGQKQLNPQASRLEKPDRRQHVMAAAIKSKDFKKGDGVNAIFIADVDFVHDIMFSVSEQQLMNLKIDNVPFVMNCVDTLAGNSDYVSLRNRRPAQRTLTRIDDEQRYFVQRTQEKIVEANKTAEEQIDKARKRLVEVVAKIQDDKSMPDAVKAQRLEEAQRAEQRRLELEEKKIRREAEDEVIKAKREAEERKNAIETRVKLLAWALPPIPAIILGVIMFGRRRLQERRSVVGERLVKKED</sequence>
<dbReference type="InterPro" id="IPR019196">
    <property type="entry name" value="ABC_transp_unknown"/>
</dbReference>
<feature type="domain" description="ABC-type uncharacterised transport system" evidence="9">
    <location>
        <begin position="420"/>
        <end position="747"/>
    </location>
</feature>
<dbReference type="RefSeq" id="WP_145031485.1">
    <property type="nucleotide sequence ID" value="NZ_CP036271.1"/>
</dbReference>
<evidence type="ECO:0000256" key="1">
    <source>
        <dbReference type="ARBA" id="ARBA00004651"/>
    </source>
</evidence>
<protein>
    <submittedName>
        <fullName evidence="11">ABC-type uncharacterized transport system</fullName>
    </submittedName>
</protein>
<dbReference type="Pfam" id="PF09822">
    <property type="entry name" value="ABC_transp_aux"/>
    <property type="match status" value="1"/>
</dbReference>
<dbReference type="InParanoid" id="A0A517SHG8"/>
<gene>
    <name evidence="11" type="ORF">Pan44_36150</name>
</gene>
<keyword evidence="6" id="KW-0175">Coiled coil</keyword>
<proteinExistence type="predicted"/>
<feature type="transmembrane region" description="Helical" evidence="8">
    <location>
        <begin position="59"/>
        <end position="76"/>
    </location>
</feature>